<dbReference type="PANTHER" id="PTHR30136">
    <property type="entry name" value="HELIX-TURN-HELIX TRANSCRIPTIONAL REGULATOR, ICLR FAMILY"/>
    <property type="match status" value="1"/>
</dbReference>
<dbReference type="EMBL" id="JARJLM010000717">
    <property type="protein sequence ID" value="MDF3839872.1"/>
    <property type="molecule type" value="Genomic_DNA"/>
</dbReference>
<dbReference type="InterPro" id="IPR014757">
    <property type="entry name" value="Tscrpt_reg_IclR_C"/>
</dbReference>
<sequence>MTESAQSNEGREQIQIAKHSSGFAEDHAGDPNFMASLARGLQVIRAFSEHRRNLTISQVSQTTGLSRAAVRRCLYTLKVLGYVGEDSKRFSLRPQVLTLGHAYLSSTPLAVVAQPYLDKVSEVLHESCSAASLDGDEIVYLCRSAETRIMSISLLVGTRLPAYCTSMGQVLLSQLPRDALEEYFARVRLVARTERTITSVPELRTQIDKVRNAGYALLDQELEAGLRSIAVPVRDGRGCVVAAINVSTHASRASLDDMQTQFLPPLKACADALGSVLLG</sequence>
<keyword evidence="1" id="KW-0805">Transcription regulation</keyword>
<evidence type="ECO:0000256" key="2">
    <source>
        <dbReference type="ARBA" id="ARBA00023125"/>
    </source>
</evidence>
<name>A0ABT6B4Q8_9BURK</name>
<dbReference type="InterPro" id="IPR005471">
    <property type="entry name" value="Tscrpt_reg_IclR_N"/>
</dbReference>
<dbReference type="PANTHER" id="PTHR30136:SF34">
    <property type="entry name" value="TRANSCRIPTIONAL REGULATOR"/>
    <property type="match status" value="1"/>
</dbReference>
<dbReference type="InterPro" id="IPR012794">
    <property type="entry name" value="PcaR_PcaU"/>
</dbReference>
<keyword evidence="2" id="KW-0238">DNA-binding</keyword>
<dbReference type="SUPFAM" id="SSF46785">
    <property type="entry name" value="Winged helix' DNA-binding domain"/>
    <property type="match status" value="1"/>
</dbReference>
<dbReference type="Pfam" id="PF01614">
    <property type="entry name" value="IclR_C"/>
    <property type="match status" value="1"/>
</dbReference>
<dbReference type="PROSITE" id="PS51078">
    <property type="entry name" value="ICLR_ED"/>
    <property type="match status" value="1"/>
</dbReference>
<dbReference type="PROSITE" id="PS51077">
    <property type="entry name" value="HTH_ICLR"/>
    <property type="match status" value="1"/>
</dbReference>
<dbReference type="Gene3D" id="1.10.10.10">
    <property type="entry name" value="Winged helix-like DNA-binding domain superfamily/Winged helix DNA-binding domain"/>
    <property type="match status" value="1"/>
</dbReference>
<dbReference type="InterPro" id="IPR036390">
    <property type="entry name" value="WH_DNA-bd_sf"/>
</dbReference>
<dbReference type="SMART" id="SM00346">
    <property type="entry name" value="HTH_ICLR"/>
    <property type="match status" value="1"/>
</dbReference>
<dbReference type="InterPro" id="IPR036388">
    <property type="entry name" value="WH-like_DNA-bd_sf"/>
</dbReference>
<dbReference type="Proteomes" id="UP001216674">
    <property type="component" value="Unassembled WGS sequence"/>
</dbReference>
<evidence type="ECO:0000259" key="4">
    <source>
        <dbReference type="PROSITE" id="PS51077"/>
    </source>
</evidence>
<feature type="domain" description="IclR-ED" evidence="5">
    <location>
        <begin position="95"/>
        <end position="279"/>
    </location>
</feature>
<reference evidence="6 7" key="1">
    <citation type="submission" date="2023-03" db="EMBL/GenBank/DDBJ databases">
        <title>Draft assemblies of triclosan tolerant bacteria isolated from returned activated sludge.</title>
        <authorList>
            <person name="Van Hamelsveld S."/>
        </authorList>
    </citation>
    <scope>NUCLEOTIDE SEQUENCE [LARGE SCALE GENOMIC DNA]</scope>
    <source>
        <strain evidence="6 7">GW210010_S58</strain>
    </source>
</reference>
<dbReference type="SUPFAM" id="SSF55781">
    <property type="entry name" value="GAF domain-like"/>
    <property type="match status" value="1"/>
</dbReference>
<dbReference type="Pfam" id="PF09339">
    <property type="entry name" value="HTH_IclR"/>
    <property type="match status" value="1"/>
</dbReference>
<dbReference type="InterPro" id="IPR029016">
    <property type="entry name" value="GAF-like_dom_sf"/>
</dbReference>
<comment type="caution">
    <text evidence="6">The sequence shown here is derived from an EMBL/GenBank/DDBJ whole genome shotgun (WGS) entry which is preliminary data.</text>
</comment>
<accession>A0ABT6B4Q8</accession>
<dbReference type="Gene3D" id="3.30.450.40">
    <property type="match status" value="1"/>
</dbReference>
<evidence type="ECO:0000256" key="1">
    <source>
        <dbReference type="ARBA" id="ARBA00023015"/>
    </source>
</evidence>
<evidence type="ECO:0000256" key="3">
    <source>
        <dbReference type="ARBA" id="ARBA00023163"/>
    </source>
</evidence>
<keyword evidence="7" id="KW-1185">Reference proteome</keyword>
<evidence type="ECO:0000313" key="7">
    <source>
        <dbReference type="Proteomes" id="UP001216674"/>
    </source>
</evidence>
<proteinExistence type="predicted"/>
<dbReference type="RefSeq" id="WP_276269459.1">
    <property type="nucleotide sequence ID" value="NZ_JARJLM010000717.1"/>
</dbReference>
<dbReference type="InterPro" id="IPR050707">
    <property type="entry name" value="HTH_MetabolicPath_Reg"/>
</dbReference>
<protein>
    <submittedName>
        <fullName evidence="6">IclR family transcriptional regulator C-terminal domain-containing protein</fullName>
    </submittedName>
</protein>
<evidence type="ECO:0000313" key="6">
    <source>
        <dbReference type="EMBL" id="MDF3839872.1"/>
    </source>
</evidence>
<feature type="domain" description="HTH iclR-type" evidence="4">
    <location>
        <begin position="34"/>
        <end position="94"/>
    </location>
</feature>
<evidence type="ECO:0000259" key="5">
    <source>
        <dbReference type="PROSITE" id="PS51078"/>
    </source>
</evidence>
<organism evidence="6 7">
    <name type="scientific">Cupriavidus basilensis</name>
    <dbReference type="NCBI Taxonomy" id="68895"/>
    <lineage>
        <taxon>Bacteria</taxon>
        <taxon>Pseudomonadati</taxon>
        <taxon>Pseudomonadota</taxon>
        <taxon>Betaproteobacteria</taxon>
        <taxon>Burkholderiales</taxon>
        <taxon>Burkholderiaceae</taxon>
        <taxon>Cupriavidus</taxon>
    </lineage>
</organism>
<gene>
    <name evidence="6" type="ORF">P3W85_44110</name>
</gene>
<keyword evidence="3" id="KW-0804">Transcription</keyword>
<dbReference type="NCBIfam" id="TIGR02431">
    <property type="entry name" value="pcaR_pcaU"/>
    <property type="match status" value="1"/>
</dbReference>